<name>A0ABN2U359_9MICO</name>
<protein>
    <submittedName>
        <fullName evidence="1">Uncharacterized protein</fullName>
    </submittedName>
</protein>
<evidence type="ECO:0000313" key="1">
    <source>
        <dbReference type="EMBL" id="GAA2027778.1"/>
    </source>
</evidence>
<gene>
    <name evidence="1" type="ORF">GCM10009740_16800</name>
</gene>
<accession>A0ABN2U359</accession>
<dbReference type="EMBL" id="BAAANB010000008">
    <property type="protein sequence ID" value="GAA2027778.1"/>
    <property type="molecule type" value="Genomic_DNA"/>
</dbReference>
<dbReference type="Proteomes" id="UP001501285">
    <property type="component" value="Unassembled WGS sequence"/>
</dbReference>
<organism evidence="1 2">
    <name type="scientific">Terrabacter terrae</name>
    <dbReference type="NCBI Taxonomy" id="318434"/>
    <lineage>
        <taxon>Bacteria</taxon>
        <taxon>Bacillati</taxon>
        <taxon>Actinomycetota</taxon>
        <taxon>Actinomycetes</taxon>
        <taxon>Micrococcales</taxon>
        <taxon>Intrasporangiaceae</taxon>
        <taxon>Terrabacter</taxon>
    </lineage>
</organism>
<keyword evidence="2" id="KW-1185">Reference proteome</keyword>
<proteinExistence type="predicted"/>
<comment type="caution">
    <text evidence="1">The sequence shown here is derived from an EMBL/GenBank/DDBJ whole genome shotgun (WGS) entry which is preliminary data.</text>
</comment>
<sequence>MVDVGIAAKGRGDCGSHEWYREDDEVWRCYHCKVGKYVGADPFAADLLRDLE</sequence>
<evidence type="ECO:0000313" key="2">
    <source>
        <dbReference type="Proteomes" id="UP001501285"/>
    </source>
</evidence>
<reference evidence="2" key="1">
    <citation type="journal article" date="2019" name="Int. J. Syst. Evol. Microbiol.">
        <title>The Global Catalogue of Microorganisms (GCM) 10K type strain sequencing project: providing services to taxonomists for standard genome sequencing and annotation.</title>
        <authorList>
            <consortium name="The Broad Institute Genomics Platform"/>
            <consortium name="The Broad Institute Genome Sequencing Center for Infectious Disease"/>
            <person name="Wu L."/>
            <person name="Ma J."/>
        </authorList>
    </citation>
    <scope>NUCLEOTIDE SEQUENCE [LARGE SCALE GENOMIC DNA]</scope>
    <source>
        <strain evidence="2">JCM 14283</strain>
    </source>
</reference>